<reference evidence="1 2" key="1">
    <citation type="submission" date="2013-09" db="EMBL/GenBank/DDBJ databases">
        <title>Corchorus capsularis genome sequencing.</title>
        <authorList>
            <person name="Alam M."/>
            <person name="Haque M.S."/>
            <person name="Islam M.S."/>
            <person name="Emdad E.M."/>
            <person name="Islam M.M."/>
            <person name="Ahmed B."/>
            <person name="Halim A."/>
            <person name="Hossen Q.M.M."/>
            <person name="Hossain M.Z."/>
            <person name="Ahmed R."/>
            <person name="Khan M.M."/>
            <person name="Islam R."/>
            <person name="Rashid M.M."/>
            <person name="Khan S.A."/>
            <person name="Rahman M.S."/>
            <person name="Alam M."/>
        </authorList>
    </citation>
    <scope>NUCLEOTIDE SEQUENCE [LARGE SCALE GENOMIC DNA]</scope>
    <source>
        <strain evidence="2">cv. CVL-1</strain>
        <tissue evidence="1">Whole seedling</tissue>
    </source>
</reference>
<sequence length="30" mass="3384">MAASEWMELKDPAAAAYFRKGQISKVQRSI</sequence>
<accession>A0A1R3HNM1</accession>
<dbReference type="Gramene" id="OMO71938">
    <property type="protein sequence ID" value="OMO71938"/>
    <property type="gene ID" value="CCACVL1_18023"/>
</dbReference>
<dbReference type="AlphaFoldDB" id="A0A1R3HNM1"/>
<gene>
    <name evidence="1" type="ORF">CCACVL1_18023</name>
</gene>
<dbReference type="Proteomes" id="UP000188268">
    <property type="component" value="Unassembled WGS sequence"/>
</dbReference>
<dbReference type="EMBL" id="AWWV01011503">
    <property type="protein sequence ID" value="OMO71938.1"/>
    <property type="molecule type" value="Genomic_DNA"/>
</dbReference>
<evidence type="ECO:0000313" key="1">
    <source>
        <dbReference type="EMBL" id="OMO71938.1"/>
    </source>
</evidence>
<name>A0A1R3HNM1_COCAP</name>
<keyword evidence="2" id="KW-1185">Reference proteome</keyword>
<protein>
    <submittedName>
        <fullName evidence="1">Uncharacterized protein</fullName>
    </submittedName>
</protein>
<proteinExistence type="predicted"/>
<evidence type="ECO:0000313" key="2">
    <source>
        <dbReference type="Proteomes" id="UP000188268"/>
    </source>
</evidence>
<organism evidence="1 2">
    <name type="scientific">Corchorus capsularis</name>
    <name type="common">Jute</name>
    <dbReference type="NCBI Taxonomy" id="210143"/>
    <lineage>
        <taxon>Eukaryota</taxon>
        <taxon>Viridiplantae</taxon>
        <taxon>Streptophyta</taxon>
        <taxon>Embryophyta</taxon>
        <taxon>Tracheophyta</taxon>
        <taxon>Spermatophyta</taxon>
        <taxon>Magnoliopsida</taxon>
        <taxon>eudicotyledons</taxon>
        <taxon>Gunneridae</taxon>
        <taxon>Pentapetalae</taxon>
        <taxon>rosids</taxon>
        <taxon>malvids</taxon>
        <taxon>Malvales</taxon>
        <taxon>Malvaceae</taxon>
        <taxon>Grewioideae</taxon>
        <taxon>Apeibeae</taxon>
        <taxon>Corchorus</taxon>
    </lineage>
</organism>
<comment type="caution">
    <text evidence="1">The sequence shown here is derived from an EMBL/GenBank/DDBJ whole genome shotgun (WGS) entry which is preliminary data.</text>
</comment>